<evidence type="ECO:0000256" key="4">
    <source>
        <dbReference type="ARBA" id="ARBA00022692"/>
    </source>
</evidence>
<sequence>MTVALAILVILIVLNGFFAASEIALVSLNESKVERQAESGDKKVKKVYDLIAEPSRFLSTIQIGITLAGFLASAFAADFFADPIAQALQEMGVPLAPSVLQTIAVVGTTIILSYFTLVFGELVPKQLALQKAEPIANFSVTPLTWLFKVCLPLVKFLSFSTNTTVKLFGVDPNAENDEATEEDIRLMVDDGGKKGTIQQAEQLMINNIFEFNDKTVSDIITHRTDISALAVDASLRETVKLVSSERFTRFPVYDGDMDHVIGFLHSKDLIQFLETDDKHSFCLQDITRDPYFVVETQNLDVIFKEMQQNNMHIAVVLDEYGGTEGLITIEDIIEEIVGDIFSEHVGLEVMKEEEEIKQISENKYTILGTIHLHEVEDSLNEELPTNDFDTLSGFLISQLGHFPQVGEQPKIYYGNVIFEVNEITEKRIEKVTATVVEKNDEVANGV</sequence>
<evidence type="ECO:0000259" key="12">
    <source>
        <dbReference type="PROSITE" id="PS51371"/>
    </source>
</evidence>
<dbReference type="Proteomes" id="UP001500866">
    <property type="component" value="Unassembled WGS sequence"/>
</dbReference>
<keyword evidence="8 10" id="KW-0472">Membrane</keyword>
<dbReference type="PROSITE" id="PS51846">
    <property type="entry name" value="CNNM"/>
    <property type="match status" value="1"/>
</dbReference>
<dbReference type="InterPro" id="IPR005170">
    <property type="entry name" value="Transptr-assoc_dom"/>
</dbReference>
<dbReference type="Pfam" id="PF01595">
    <property type="entry name" value="CNNM"/>
    <property type="match status" value="1"/>
</dbReference>
<evidence type="ECO:0000256" key="9">
    <source>
        <dbReference type="PROSITE-ProRule" id="PRU00703"/>
    </source>
</evidence>
<evidence type="ECO:0000256" key="1">
    <source>
        <dbReference type="ARBA" id="ARBA00004651"/>
    </source>
</evidence>
<keyword evidence="5" id="KW-0677">Repeat</keyword>
<accession>A0ABN1FMK4</accession>
<evidence type="ECO:0000256" key="3">
    <source>
        <dbReference type="ARBA" id="ARBA00022475"/>
    </source>
</evidence>
<comment type="subcellular location">
    <subcellularLocation>
        <location evidence="1">Cell membrane</location>
        <topology evidence="1">Multi-pass membrane protein</topology>
    </subcellularLocation>
</comment>
<evidence type="ECO:0000256" key="5">
    <source>
        <dbReference type="ARBA" id="ARBA00022737"/>
    </source>
</evidence>
<dbReference type="InterPro" id="IPR016169">
    <property type="entry name" value="FAD-bd_PCMH_sub2"/>
</dbReference>
<dbReference type="Pfam" id="PF03471">
    <property type="entry name" value="CorC_HlyC"/>
    <property type="match status" value="1"/>
</dbReference>
<comment type="similarity">
    <text evidence="2">Belongs to the UPF0053 family.</text>
</comment>
<dbReference type="InterPro" id="IPR000644">
    <property type="entry name" value="CBS_dom"/>
</dbReference>
<evidence type="ECO:0000313" key="14">
    <source>
        <dbReference type="EMBL" id="GAA0593963.1"/>
    </source>
</evidence>
<evidence type="ECO:0000256" key="7">
    <source>
        <dbReference type="ARBA" id="ARBA00023122"/>
    </source>
</evidence>
<keyword evidence="7 9" id="KW-0129">CBS domain</keyword>
<dbReference type="RefSeq" id="WP_343810449.1">
    <property type="nucleotide sequence ID" value="NZ_BAAADS010000003.1"/>
</dbReference>
<feature type="domain" description="CBS" evidence="12">
    <location>
        <begin position="220"/>
        <end position="281"/>
    </location>
</feature>
<dbReference type="SMART" id="SM01091">
    <property type="entry name" value="CorC_HlyC"/>
    <property type="match status" value="1"/>
</dbReference>
<dbReference type="Gene3D" id="3.30.465.10">
    <property type="match status" value="1"/>
</dbReference>
<gene>
    <name evidence="14" type="ORF">GCM10009001_07710</name>
</gene>
<dbReference type="InterPro" id="IPR046342">
    <property type="entry name" value="CBS_dom_sf"/>
</dbReference>
<dbReference type="PANTHER" id="PTHR43099:SF2">
    <property type="entry name" value="UPF0053 PROTEIN YRKA"/>
    <property type="match status" value="1"/>
</dbReference>
<keyword evidence="4 10" id="KW-0812">Transmembrane</keyword>
<feature type="transmembrane region" description="Helical" evidence="11">
    <location>
        <begin position="57"/>
        <end position="81"/>
    </location>
</feature>
<protein>
    <submittedName>
        <fullName evidence="14">Hemolysin family protein</fullName>
    </submittedName>
</protein>
<dbReference type="SUPFAM" id="SSF56176">
    <property type="entry name" value="FAD-binding/transporter-associated domain-like"/>
    <property type="match status" value="1"/>
</dbReference>
<dbReference type="PROSITE" id="PS51371">
    <property type="entry name" value="CBS"/>
    <property type="match status" value="2"/>
</dbReference>
<dbReference type="EMBL" id="BAAADS010000003">
    <property type="protein sequence ID" value="GAA0593963.1"/>
    <property type="molecule type" value="Genomic_DNA"/>
</dbReference>
<organism evidence="14 15">
    <name type="scientific">Virgibacillus siamensis</name>
    <dbReference type="NCBI Taxonomy" id="480071"/>
    <lineage>
        <taxon>Bacteria</taxon>
        <taxon>Bacillati</taxon>
        <taxon>Bacillota</taxon>
        <taxon>Bacilli</taxon>
        <taxon>Bacillales</taxon>
        <taxon>Bacillaceae</taxon>
        <taxon>Virgibacillus</taxon>
    </lineage>
</organism>
<keyword evidence="3" id="KW-1003">Cell membrane</keyword>
<evidence type="ECO:0000256" key="6">
    <source>
        <dbReference type="ARBA" id="ARBA00022989"/>
    </source>
</evidence>
<keyword evidence="6 10" id="KW-1133">Transmembrane helix</keyword>
<name>A0ABN1FMK4_9BACI</name>
<feature type="domain" description="CNNM transmembrane" evidence="13">
    <location>
        <begin position="1"/>
        <end position="201"/>
    </location>
</feature>
<dbReference type="PANTHER" id="PTHR43099">
    <property type="entry name" value="UPF0053 PROTEIN YRKA"/>
    <property type="match status" value="1"/>
</dbReference>
<comment type="caution">
    <text evidence="14">The sequence shown here is derived from an EMBL/GenBank/DDBJ whole genome shotgun (WGS) entry which is preliminary data.</text>
</comment>
<dbReference type="SUPFAM" id="SSF54631">
    <property type="entry name" value="CBS-domain pair"/>
    <property type="match status" value="1"/>
</dbReference>
<evidence type="ECO:0000256" key="10">
    <source>
        <dbReference type="PROSITE-ProRule" id="PRU01193"/>
    </source>
</evidence>
<reference evidence="14 15" key="1">
    <citation type="journal article" date="2019" name="Int. J. Syst. Evol. Microbiol.">
        <title>The Global Catalogue of Microorganisms (GCM) 10K type strain sequencing project: providing services to taxonomists for standard genome sequencing and annotation.</title>
        <authorList>
            <consortium name="The Broad Institute Genomics Platform"/>
            <consortium name="The Broad Institute Genome Sequencing Center for Infectious Disease"/>
            <person name="Wu L."/>
            <person name="Ma J."/>
        </authorList>
    </citation>
    <scope>NUCLEOTIDE SEQUENCE [LARGE SCALE GENOMIC DNA]</scope>
    <source>
        <strain evidence="14 15">JCM 15395</strain>
    </source>
</reference>
<evidence type="ECO:0000256" key="8">
    <source>
        <dbReference type="ARBA" id="ARBA00023136"/>
    </source>
</evidence>
<evidence type="ECO:0000259" key="13">
    <source>
        <dbReference type="PROSITE" id="PS51846"/>
    </source>
</evidence>
<proteinExistence type="inferred from homology"/>
<dbReference type="InterPro" id="IPR051676">
    <property type="entry name" value="UPF0053_domain"/>
</dbReference>
<dbReference type="Pfam" id="PF00571">
    <property type="entry name" value="CBS"/>
    <property type="match status" value="2"/>
</dbReference>
<feature type="domain" description="CBS" evidence="12">
    <location>
        <begin position="286"/>
        <end position="343"/>
    </location>
</feature>
<evidence type="ECO:0000256" key="11">
    <source>
        <dbReference type="SAM" id="Phobius"/>
    </source>
</evidence>
<dbReference type="CDD" id="cd04590">
    <property type="entry name" value="CBS_pair_CorC_HlyC_assoc"/>
    <property type="match status" value="1"/>
</dbReference>
<keyword evidence="15" id="KW-1185">Reference proteome</keyword>
<dbReference type="InterPro" id="IPR044751">
    <property type="entry name" value="Ion_transp-like_CBS"/>
</dbReference>
<feature type="transmembrane region" description="Helical" evidence="11">
    <location>
        <begin position="93"/>
        <end position="115"/>
    </location>
</feature>
<evidence type="ECO:0000313" key="15">
    <source>
        <dbReference type="Proteomes" id="UP001500866"/>
    </source>
</evidence>
<dbReference type="Gene3D" id="3.10.580.10">
    <property type="entry name" value="CBS-domain"/>
    <property type="match status" value="1"/>
</dbReference>
<evidence type="ECO:0000256" key="2">
    <source>
        <dbReference type="ARBA" id="ARBA00006337"/>
    </source>
</evidence>
<dbReference type="InterPro" id="IPR036318">
    <property type="entry name" value="FAD-bd_PCMH-like_sf"/>
</dbReference>
<dbReference type="InterPro" id="IPR002550">
    <property type="entry name" value="CNNM"/>
</dbReference>